<feature type="region of interest" description="Disordered" evidence="1">
    <location>
        <begin position="1"/>
        <end position="22"/>
    </location>
</feature>
<organism evidence="2 3">
    <name type="scientific">Diaphorina citri</name>
    <name type="common">Asian citrus psyllid</name>
    <dbReference type="NCBI Taxonomy" id="121845"/>
    <lineage>
        <taxon>Eukaryota</taxon>
        <taxon>Metazoa</taxon>
        <taxon>Ecdysozoa</taxon>
        <taxon>Arthropoda</taxon>
        <taxon>Hexapoda</taxon>
        <taxon>Insecta</taxon>
        <taxon>Pterygota</taxon>
        <taxon>Neoptera</taxon>
        <taxon>Paraneoptera</taxon>
        <taxon>Hemiptera</taxon>
        <taxon>Sternorrhyncha</taxon>
        <taxon>Psylloidea</taxon>
        <taxon>Psyllidae</taxon>
        <taxon>Diaphorininae</taxon>
        <taxon>Diaphorina</taxon>
    </lineage>
</organism>
<evidence type="ECO:0000313" key="3">
    <source>
        <dbReference type="RefSeq" id="XP_017304472.1"/>
    </source>
</evidence>
<dbReference type="RefSeq" id="XP_017304472.1">
    <property type="nucleotide sequence ID" value="XM_017448983.1"/>
</dbReference>
<evidence type="ECO:0000256" key="1">
    <source>
        <dbReference type="SAM" id="MobiDB-lite"/>
    </source>
</evidence>
<accession>A0A1S4EQZ4</accession>
<evidence type="ECO:0000313" key="2">
    <source>
        <dbReference type="Proteomes" id="UP000079169"/>
    </source>
</evidence>
<dbReference type="KEGG" id="dci:108254040"/>
<feature type="non-terminal residue" evidence="3">
    <location>
        <position position="234"/>
    </location>
</feature>
<proteinExistence type="predicted"/>
<name>A0A1S4EQZ4_DIACI</name>
<dbReference type="PaxDb" id="121845-A0A1S4EQZ4"/>
<dbReference type="PANTHER" id="PTHR19446">
    <property type="entry name" value="REVERSE TRANSCRIPTASES"/>
    <property type="match status" value="1"/>
</dbReference>
<dbReference type="STRING" id="121845.A0A1S4EQZ4"/>
<dbReference type="Proteomes" id="UP000079169">
    <property type="component" value="Unplaced"/>
</dbReference>
<dbReference type="GeneID" id="108254040"/>
<dbReference type="OMA" id="INRECEG"/>
<reference evidence="3" key="1">
    <citation type="submission" date="2025-08" db="UniProtKB">
        <authorList>
            <consortium name="RefSeq"/>
        </authorList>
    </citation>
    <scope>IDENTIFICATION</scope>
</reference>
<keyword evidence="2" id="KW-1185">Reference proteome</keyword>
<gene>
    <name evidence="3" type="primary">LOC108254040</name>
</gene>
<sequence length="234" mass="27295">MTQEILEKMEERKKFKHGQTEDTKRKYKQLKTEIRKLCRQKKEEFINRECEGAEHLERIDSAKFHKKIKDLTWTMKKVTHSLNDKNGVEIFDPKQILNRWKEYCQDLYADDRPNTIVDNIVENEIPHFTTDDIKNAISKLNNKKSPGSDSIPAEFLKLLDIDGITLITDIINSIYQTGQIPVDFLESVFITIPKINKAKNCSDFRTISLISHASKILLILLKSRINHAIEQNLT</sequence>
<dbReference type="AlphaFoldDB" id="A0A1S4EQZ4"/>
<protein>
    <submittedName>
        <fullName evidence="3">Uncharacterized protein LOC108254040</fullName>
    </submittedName>
</protein>